<dbReference type="InterPro" id="IPR042171">
    <property type="entry name" value="Acyl-CoA_hotdog"/>
</dbReference>
<organism evidence="5 6">
    <name type="scientific">Thorsellia kenyensis</name>
    <dbReference type="NCBI Taxonomy" id="1549888"/>
    <lineage>
        <taxon>Bacteria</taxon>
        <taxon>Pseudomonadati</taxon>
        <taxon>Pseudomonadota</taxon>
        <taxon>Gammaproteobacteria</taxon>
        <taxon>Enterobacterales</taxon>
        <taxon>Thorselliaceae</taxon>
        <taxon>Thorsellia</taxon>
    </lineage>
</organism>
<feature type="domain" description="Acyl-CoA thioesterase 2 C-terminal" evidence="3">
    <location>
        <begin position="165"/>
        <end position="286"/>
    </location>
</feature>
<dbReference type="EMBL" id="JBHLXE010000002">
    <property type="protein sequence ID" value="MFC0178509.1"/>
    <property type="molecule type" value="Genomic_DNA"/>
</dbReference>
<evidence type="ECO:0000313" key="6">
    <source>
        <dbReference type="Proteomes" id="UP001589758"/>
    </source>
</evidence>
<gene>
    <name evidence="5" type="ORF">ACFFIT_00045</name>
</gene>
<dbReference type="InterPro" id="IPR049449">
    <property type="entry name" value="TesB_ACOT8-like_N"/>
</dbReference>
<dbReference type="Pfam" id="PF13622">
    <property type="entry name" value="4HBT_3"/>
    <property type="match status" value="1"/>
</dbReference>
<comment type="caution">
    <text evidence="5">The sequence shown here is derived from an EMBL/GenBank/DDBJ whole genome shotgun (WGS) entry which is preliminary data.</text>
</comment>
<dbReference type="PANTHER" id="PTHR11066:SF34">
    <property type="entry name" value="ACYL-COENZYME A THIOESTERASE 8"/>
    <property type="match status" value="1"/>
</dbReference>
<evidence type="ECO:0000256" key="1">
    <source>
        <dbReference type="ARBA" id="ARBA00006538"/>
    </source>
</evidence>
<dbReference type="CDD" id="cd03444">
    <property type="entry name" value="Thioesterase_II_repeat1"/>
    <property type="match status" value="1"/>
</dbReference>
<dbReference type="Gene3D" id="2.40.160.210">
    <property type="entry name" value="Acyl-CoA thioesterase, double hotdog domain"/>
    <property type="match status" value="1"/>
</dbReference>
<evidence type="ECO:0000256" key="2">
    <source>
        <dbReference type="ARBA" id="ARBA00022801"/>
    </source>
</evidence>
<dbReference type="InterPro" id="IPR025652">
    <property type="entry name" value="TesB_C"/>
</dbReference>
<protein>
    <submittedName>
        <fullName evidence="5">Acyl-CoA thioesterase domain-containing protein</fullName>
    </submittedName>
</protein>
<dbReference type="PANTHER" id="PTHR11066">
    <property type="entry name" value="ACYL-COA THIOESTERASE"/>
    <property type="match status" value="1"/>
</dbReference>
<name>A0ABV6C698_9GAMM</name>
<evidence type="ECO:0000313" key="5">
    <source>
        <dbReference type="EMBL" id="MFC0178509.1"/>
    </source>
</evidence>
<feature type="domain" description="Acyl-CoA thioesterase-like N-terminal HotDog" evidence="4">
    <location>
        <begin position="34"/>
        <end position="111"/>
    </location>
</feature>
<dbReference type="Proteomes" id="UP001589758">
    <property type="component" value="Unassembled WGS sequence"/>
</dbReference>
<keyword evidence="6" id="KW-1185">Reference proteome</keyword>
<dbReference type="InterPro" id="IPR003703">
    <property type="entry name" value="Acyl_CoA_thio"/>
</dbReference>
<keyword evidence="2" id="KW-0378">Hydrolase</keyword>
<evidence type="ECO:0000259" key="3">
    <source>
        <dbReference type="Pfam" id="PF02551"/>
    </source>
</evidence>
<dbReference type="SUPFAM" id="SSF54637">
    <property type="entry name" value="Thioesterase/thiol ester dehydrase-isomerase"/>
    <property type="match status" value="2"/>
</dbReference>
<reference evidence="5 6" key="1">
    <citation type="submission" date="2024-09" db="EMBL/GenBank/DDBJ databases">
        <authorList>
            <person name="Sun Q."/>
            <person name="Mori K."/>
        </authorList>
    </citation>
    <scope>NUCLEOTIDE SEQUENCE [LARGE SCALE GENOMIC DNA]</scope>
    <source>
        <strain evidence="5 6">CCM 8545</strain>
    </source>
</reference>
<dbReference type="InterPro" id="IPR029069">
    <property type="entry name" value="HotDog_dom_sf"/>
</dbReference>
<dbReference type="RefSeq" id="WP_385875245.1">
    <property type="nucleotide sequence ID" value="NZ_JBHLXE010000002.1"/>
</dbReference>
<dbReference type="Pfam" id="PF02551">
    <property type="entry name" value="Acyl_CoA_thio"/>
    <property type="match status" value="1"/>
</dbReference>
<sequence>MSSGLGRLISLLELTTNDFKDFEGRPLDLGLRQLYGGLIFAQAISAAVQSQNKWCDLKSLTYASAMFLNPGDTKHLICYEVEIIKKGKSFDFIQVKAIQNQVELMRLQANFHKEEKGFAHQIPKLASITPPEELISEYELIKQMSHLIPDSIKAYWLAEPAFDIRPLKPLNPFRGSNEEPNHISWFKLFDSKTQLNPFLCYALLAYISDHNLLPCALRPHNKGFLEKDMQVATINHTIWFHSLPNLNEWEVFSIESSVAKNALALSNGHFFDTMGQLVATVTQEGLIRQHESH</sequence>
<evidence type="ECO:0000259" key="4">
    <source>
        <dbReference type="Pfam" id="PF13622"/>
    </source>
</evidence>
<accession>A0ABV6C698</accession>
<comment type="similarity">
    <text evidence="1">Belongs to the C/M/P thioester hydrolase family.</text>
</comment>
<proteinExistence type="inferred from homology"/>